<evidence type="ECO:0000256" key="11">
    <source>
        <dbReference type="SAM" id="MobiDB-lite"/>
    </source>
</evidence>
<evidence type="ECO:0000256" key="4">
    <source>
        <dbReference type="ARBA" id="ARBA00022614"/>
    </source>
</evidence>
<dbReference type="PANTHER" id="PTHR32093">
    <property type="entry name" value="LEUCINE-RICH REPEAT EXTENSIN-LIKE PROTEIN 3-RELATED"/>
    <property type="match status" value="1"/>
</dbReference>
<protein>
    <recommendedName>
        <fullName evidence="10">Cell wall hydroxyproline-rich glycoprotein</fullName>
    </recommendedName>
</protein>
<feature type="region of interest" description="Disordered" evidence="11">
    <location>
        <begin position="387"/>
        <end position="459"/>
    </location>
</feature>
<dbReference type="InterPro" id="IPR001611">
    <property type="entry name" value="Leu-rich_rpt"/>
</dbReference>
<organism evidence="14">
    <name type="scientific">Solanum lycopersicum</name>
    <name type="common">Tomato</name>
    <name type="synonym">Lycopersicon esculentum</name>
    <dbReference type="NCBI Taxonomy" id="4081"/>
    <lineage>
        <taxon>Eukaryota</taxon>
        <taxon>Viridiplantae</taxon>
        <taxon>Streptophyta</taxon>
        <taxon>Embryophyta</taxon>
        <taxon>Tracheophyta</taxon>
        <taxon>Spermatophyta</taxon>
        <taxon>Magnoliopsida</taxon>
        <taxon>eudicotyledons</taxon>
        <taxon>Gunneridae</taxon>
        <taxon>Pentapetalae</taxon>
        <taxon>asterids</taxon>
        <taxon>lamiids</taxon>
        <taxon>Solanales</taxon>
        <taxon>Solanaceae</taxon>
        <taxon>Solanoideae</taxon>
        <taxon>Solaneae</taxon>
        <taxon>Solanum</taxon>
        <taxon>Solanum subgen. Lycopersicon</taxon>
    </lineage>
</organism>
<keyword evidence="5 12" id="KW-0732">Signal</keyword>
<evidence type="ECO:0000313" key="15">
    <source>
        <dbReference type="Proteomes" id="UP000004994"/>
    </source>
</evidence>
<dbReference type="InterPro" id="IPR013210">
    <property type="entry name" value="LRR_N_plant-typ"/>
</dbReference>
<dbReference type="FunFam" id="3.80.10.10:FF:000224">
    <property type="entry name" value="Leucine-rich repeat extensin-like protein 1"/>
    <property type="match status" value="1"/>
</dbReference>
<dbReference type="GO" id="GO:0050832">
    <property type="term" value="P:defense response to fungus"/>
    <property type="evidence" value="ECO:0007669"/>
    <property type="project" value="UniProtKB-ARBA"/>
</dbReference>
<evidence type="ECO:0000256" key="8">
    <source>
        <dbReference type="ARBA" id="ARBA00023278"/>
    </source>
</evidence>
<keyword evidence="9" id="KW-0961">Cell wall biogenesis/degradation</keyword>
<evidence type="ECO:0000256" key="9">
    <source>
        <dbReference type="ARBA" id="ARBA00023316"/>
    </source>
</evidence>
<evidence type="ECO:0000256" key="6">
    <source>
        <dbReference type="ARBA" id="ARBA00022737"/>
    </source>
</evidence>
<dbReference type="Gramene" id="Solyc06g074150.3.1">
    <property type="protein sequence ID" value="Solyc06g074150.3.1"/>
    <property type="gene ID" value="Solyc06g074150.3"/>
</dbReference>
<keyword evidence="7" id="KW-0325">Glycoprotein</keyword>
<dbReference type="Pfam" id="PF13855">
    <property type="entry name" value="LRR_8"/>
    <property type="match status" value="1"/>
</dbReference>
<evidence type="ECO:0000256" key="7">
    <source>
        <dbReference type="ARBA" id="ARBA00023180"/>
    </source>
</evidence>
<feature type="signal peptide" evidence="12">
    <location>
        <begin position="1"/>
        <end position="29"/>
    </location>
</feature>
<keyword evidence="4" id="KW-0433">Leucine-rich repeat</keyword>
<keyword evidence="2" id="KW-0134">Cell wall</keyword>
<dbReference type="STRING" id="4081.A0A3Q7H2P5"/>
<dbReference type="PaxDb" id="4081-Solyc06g074150.2.1"/>
<evidence type="ECO:0000256" key="12">
    <source>
        <dbReference type="SAM" id="SignalP"/>
    </source>
</evidence>
<keyword evidence="3" id="KW-0964">Secreted</keyword>
<dbReference type="Gene3D" id="3.80.10.10">
    <property type="entry name" value="Ribonuclease Inhibitor"/>
    <property type="match status" value="2"/>
</dbReference>
<evidence type="ECO:0000256" key="10">
    <source>
        <dbReference type="ARBA" id="ARBA00041871"/>
    </source>
</evidence>
<sequence>MHHFSVHSSCSNTLFYPIIFFILFNAASTTNQISNYIDHIEISNSRKLLSYNGDVLAINPSFSIENFRLKNAYIALQAWKEVILSDPHNITQNWVGSNVCSYTGVFCSPSLDQPSELTVSGIDINHGDIAGKLPHELGLLFDIGLIHINSNRFCGTIPESFLNLKLLFELDISNNRFVGKFPDVVVQMPNLKFLDLRFNEFEGALPKQLFERDLDALFINNNRFSFELPDNFGNSPVSVMVLANNNFVGCVPVSIGKMVRLNEFLPDSIGEMVSLEQLNLGHNMFSGMVSSNICTLPNLENFVYEHNYFSEESPACLNLNSFADQQNCLRDRPMQRPALDCQRFLSNEVDCTTFKCALPSSSPLPTTPPENNCCICLPPPSPSPLPSIELPSSPLPLPAPSGSPSPPSISPSPSPSSPQPPDLPSPSPSPSFVEPQLPSPLPCENQRTPSSQDMSSPSP</sequence>
<keyword evidence="6" id="KW-0677">Repeat</keyword>
<dbReference type="InParanoid" id="A0A3Q7H2P5"/>
<feature type="chain" id="PRO_5018546517" description="Cell wall hydroxyproline-rich glycoprotein" evidence="12">
    <location>
        <begin position="30"/>
        <end position="459"/>
    </location>
</feature>
<reference evidence="14" key="1">
    <citation type="journal article" date="2012" name="Nature">
        <title>The tomato genome sequence provides insights into fleshy fruit evolution.</title>
        <authorList>
            <consortium name="Tomato Genome Consortium"/>
        </authorList>
    </citation>
    <scope>NUCLEOTIDE SEQUENCE [LARGE SCALE GENOMIC DNA]</scope>
    <source>
        <strain evidence="14">cv. Heinz 1706</strain>
    </source>
</reference>
<dbReference type="Pfam" id="PF00560">
    <property type="entry name" value="LRR_1"/>
    <property type="match status" value="1"/>
</dbReference>
<dbReference type="Proteomes" id="UP000004994">
    <property type="component" value="Chromosome 6"/>
</dbReference>
<keyword evidence="15" id="KW-1185">Reference proteome</keyword>
<evidence type="ECO:0000256" key="3">
    <source>
        <dbReference type="ARBA" id="ARBA00022525"/>
    </source>
</evidence>
<dbReference type="OMA" id="QRPALDC"/>
<reference evidence="14" key="2">
    <citation type="submission" date="2019-01" db="UniProtKB">
        <authorList>
            <consortium name="EnsemblPlants"/>
        </authorList>
    </citation>
    <scope>IDENTIFICATION</scope>
    <source>
        <strain evidence="14">cv. Heinz 1706</strain>
    </source>
</reference>
<keyword evidence="8" id="KW-0379">Hydroxylation</keyword>
<feature type="compositionally biased region" description="Polar residues" evidence="11">
    <location>
        <begin position="445"/>
        <end position="459"/>
    </location>
</feature>
<dbReference type="FunCoup" id="A0A3Q7H2P5">
    <property type="interactions" value="64"/>
</dbReference>
<evidence type="ECO:0000256" key="2">
    <source>
        <dbReference type="ARBA" id="ARBA00022512"/>
    </source>
</evidence>
<dbReference type="AlphaFoldDB" id="A0A3Q7H2P5"/>
<dbReference type="GO" id="GO:0071555">
    <property type="term" value="P:cell wall organization"/>
    <property type="evidence" value="ECO:0007669"/>
    <property type="project" value="UniProtKB-KW"/>
</dbReference>
<feature type="compositionally biased region" description="Pro residues" evidence="11">
    <location>
        <begin position="393"/>
        <end position="429"/>
    </location>
</feature>
<dbReference type="EnsemblPlants" id="Solyc06g074150.3.1">
    <property type="protein sequence ID" value="Solyc06g074150.3.1"/>
    <property type="gene ID" value="Solyc06g074150.3"/>
</dbReference>
<proteinExistence type="predicted"/>
<dbReference type="InterPro" id="IPR051582">
    <property type="entry name" value="LRR_extensin-like_regulator"/>
</dbReference>
<dbReference type="Pfam" id="PF08263">
    <property type="entry name" value="LRRNT_2"/>
    <property type="match status" value="1"/>
</dbReference>
<accession>A0A3Q7H2P5</accession>
<name>A0A3Q7H2P5_SOLLC</name>
<evidence type="ECO:0000256" key="5">
    <source>
        <dbReference type="ARBA" id="ARBA00022729"/>
    </source>
</evidence>
<dbReference type="SUPFAM" id="SSF52058">
    <property type="entry name" value="L domain-like"/>
    <property type="match status" value="1"/>
</dbReference>
<evidence type="ECO:0000259" key="13">
    <source>
        <dbReference type="Pfam" id="PF08263"/>
    </source>
</evidence>
<feature type="domain" description="Leucine-rich repeat-containing N-terminal plant-type" evidence="13">
    <location>
        <begin position="75"/>
        <end position="108"/>
    </location>
</feature>
<dbReference type="PANTHER" id="PTHR32093:SF120">
    <property type="entry name" value="LEUCINE-RICH REPEAT EXTENSIN-LIKE PROTEIN 3-RELATED"/>
    <property type="match status" value="1"/>
</dbReference>
<comment type="subcellular location">
    <subcellularLocation>
        <location evidence="1">Secreted</location>
        <location evidence="1">Cell wall</location>
    </subcellularLocation>
</comment>
<evidence type="ECO:0000313" key="14">
    <source>
        <dbReference type="EnsemblPlants" id="Solyc06g074150.3.1"/>
    </source>
</evidence>
<dbReference type="InterPro" id="IPR032675">
    <property type="entry name" value="LRR_dom_sf"/>
</dbReference>
<evidence type="ECO:0000256" key="1">
    <source>
        <dbReference type="ARBA" id="ARBA00004191"/>
    </source>
</evidence>